<gene>
    <name evidence="2" type="ORF">LECACI_7A005137</name>
</gene>
<dbReference type="EMBL" id="CAVMBE010000032">
    <property type="protein sequence ID" value="CAK4028293.1"/>
    <property type="molecule type" value="Genomic_DNA"/>
</dbReference>
<proteinExistence type="predicted"/>
<dbReference type="AlphaFoldDB" id="A0AAI9EBF6"/>
<feature type="compositionally biased region" description="Basic and acidic residues" evidence="1">
    <location>
        <begin position="71"/>
        <end position="96"/>
    </location>
</feature>
<evidence type="ECO:0000313" key="3">
    <source>
        <dbReference type="Proteomes" id="UP001296104"/>
    </source>
</evidence>
<reference evidence="2" key="1">
    <citation type="submission" date="2023-11" db="EMBL/GenBank/DDBJ databases">
        <authorList>
            <person name="Alioto T."/>
            <person name="Alioto T."/>
            <person name="Gomez Garrido J."/>
        </authorList>
    </citation>
    <scope>NUCLEOTIDE SEQUENCE</scope>
</reference>
<keyword evidence="3" id="KW-1185">Reference proteome</keyword>
<evidence type="ECO:0000256" key="1">
    <source>
        <dbReference type="SAM" id="MobiDB-lite"/>
    </source>
</evidence>
<accession>A0AAI9EBF6</accession>
<dbReference type="Proteomes" id="UP001296104">
    <property type="component" value="Unassembled WGS sequence"/>
</dbReference>
<feature type="region of interest" description="Disordered" evidence="1">
    <location>
        <begin position="1"/>
        <end position="96"/>
    </location>
</feature>
<sequence length="446" mass="49583">MMIEKSPEDTNSEPAVKPIASQENGAPADNSPASARLESGSSPESLRRTSSKIANLRAAFEKQQDANGDSLRPETPKRRFERSASGEHSQDEIVKLKDQVNAVTKLAERREEEIKKLKEQAEESTRVQKALEERVPTLEGRVKELEASLLERDEKCEAEVEKQNILSIEKSRLQDEASKTQQQLLELKRTIATNTRVENQVSDANIAEQMQLLYHEIQTWIVANYRKSERSPEDMCAKLESIAEPKLLALKAVFEKTTFVTRLSALQTVTVYYLVEIFQDPLFFGLPIQQRHLKKCAETLPTILSFEAFNRWRSVTADTIRQSESVRDSVESASRSMSEIICITLNTLTDSEESTSRIAALTVIVKKVISLAHICKAQRAQYDFDLPSAGSSFLSDSMEDTGGSDVAGNRSVRCATSPSVTKLGGEGGGDMHTSTLIAKAKVLCNE</sequence>
<evidence type="ECO:0000313" key="2">
    <source>
        <dbReference type="EMBL" id="CAK4028293.1"/>
    </source>
</evidence>
<comment type="caution">
    <text evidence="2">The sequence shown here is derived from an EMBL/GenBank/DDBJ whole genome shotgun (WGS) entry which is preliminary data.</text>
</comment>
<name>A0AAI9EBF6_9PEZI</name>
<organism evidence="2 3">
    <name type="scientific">Lecanosticta acicola</name>
    <dbReference type="NCBI Taxonomy" id="111012"/>
    <lineage>
        <taxon>Eukaryota</taxon>
        <taxon>Fungi</taxon>
        <taxon>Dikarya</taxon>
        <taxon>Ascomycota</taxon>
        <taxon>Pezizomycotina</taxon>
        <taxon>Dothideomycetes</taxon>
        <taxon>Dothideomycetidae</taxon>
        <taxon>Mycosphaerellales</taxon>
        <taxon>Mycosphaerellaceae</taxon>
        <taxon>Lecanosticta</taxon>
    </lineage>
</organism>
<protein>
    <submittedName>
        <fullName evidence="2">Uncharacterized protein</fullName>
    </submittedName>
</protein>